<dbReference type="SMART" id="SM00270">
    <property type="entry name" value="ChtBD1"/>
    <property type="match status" value="2"/>
</dbReference>
<protein>
    <recommendedName>
        <fullName evidence="8">Chitin-binding type-1 domain-containing protein</fullName>
    </recommendedName>
</protein>
<dbReference type="GO" id="GO:0008061">
    <property type="term" value="F:chitin binding"/>
    <property type="evidence" value="ECO:0007669"/>
    <property type="project" value="UniProtKB-UniRule"/>
</dbReference>
<evidence type="ECO:0000256" key="4">
    <source>
        <dbReference type="ARBA" id="ARBA00022729"/>
    </source>
</evidence>
<keyword evidence="4" id="KW-0732">Signal</keyword>
<dbReference type="GO" id="GO:0016787">
    <property type="term" value="F:hydrolase activity"/>
    <property type="evidence" value="ECO:0007669"/>
    <property type="project" value="UniProtKB-KW"/>
</dbReference>
<evidence type="ECO:0000259" key="8">
    <source>
        <dbReference type="PROSITE" id="PS50941"/>
    </source>
</evidence>
<comment type="caution">
    <text evidence="7">Lacks conserved residue(s) required for the propagation of feature annotation.</text>
</comment>
<accession>A0A1Y1Z5R3</accession>
<feature type="disulfide bond" evidence="7">
    <location>
        <begin position="57"/>
        <end position="69"/>
    </location>
</feature>
<feature type="non-terminal residue" evidence="9">
    <location>
        <position position="87"/>
    </location>
</feature>
<dbReference type="STRING" id="1754190.A0A1Y1Z5R3"/>
<dbReference type="EMBL" id="MCOG01000448">
    <property type="protein sequence ID" value="ORY05590.1"/>
    <property type="molecule type" value="Genomic_DNA"/>
</dbReference>
<gene>
    <name evidence="9" type="ORF">LY90DRAFT_301056</name>
</gene>
<feature type="domain" description="Chitin-binding type-1" evidence="8">
    <location>
        <begin position="47"/>
        <end position="87"/>
    </location>
</feature>
<dbReference type="GO" id="GO:0046872">
    <property type="term" value="F:metal ion binding"/>
    <property type="evidence" value="ECO:0007669"/>
    <property type="project" value="UniProtKB-KW"/>
</dbReference>
<evidence type="ECO:0000313" key="10">
    <source>
        <dbReference type="Proteomes" id="UP000193920"/>
    </source>
</evidence>
<keyword evidence="2 7" id="KW-0147">Chitin-binding</keyword>
<dbReference type="SUPFAM" id="SSF57016">
    <property type="entry name" value="Plant lectins/antimicrobial peptides"/>
    <property type="match status" value="2"/>
</dbReference>
<keyword evidence="6" id="KW-0119">Carbohydrate metabolism</keyword>
<keyword evidence="5" id="KW-0378">Hydrolase</keyword>
<keyword evidence="7" id="KW-1015">Disulfide bond</keyword>
<dbReference type="AlphaFoldDB" id="A0A1Y1Z5R3"/>
<dbReference type="PROSITE" id="PS50941">
    <property type="entry name" value="CHIT_BIND_I_2"/>
    <property type="match status" value="2"/>
</dbReference>
<feature type="non-terminal residue" evidence="9">
    <location>
        <position position="1"/>
    </location>
</feature>
<evidence type="ECO:0000256" key="7">
    <source>
        <dbReference type="PROSITE-ProRule" id="PRU00261"/>
    </source>
</evidence>
<dbReference type="PANTHER" id="PTHR46471">
    <property type="entry name" value="CHITIN DEACETYLASE"/>
    <property type="match status" value="1"/>
</dbReference>
<feature type="disulfide bond" evidence="7">
    <location>
        <begin position="6"/>
        <end position="20"/>
    </location>
</feature>
<feature type="disulfide bond" evidence="7">
    <location>
        <begin position="1"/>
        <end position="13"/>
    </location>
</feature>
<evidence type="ECO:0000256" key="6">
    <source>
        <dbReference type="ARBA" id="ARBA00023277"/>
    </source>
</evidence>
<evidence type="ECO:0000256" key="3">
    <source>
        <dbReference type="ARBA" id="ARBA00022723"/>
    </source>
</evidence>
<comment type="cofactor">
    <cofactor evidence="1">
        <name>Co(2+)</name>
        <dbReference type="ChEBI" id="CHEBI:48828"/>
    </cofactor>
</comment>
<comment type="caution">
    <text evidence="9">The sequence shown here is derived from an EMBL/GenBank/DDBJ whole genome shotgun (WGS) entry which is preliminary data.</text>
</comment>
<dbReference type="InterPro" id="IPR001002">
    <property type="entry name" value="Chitin-bd_1"/>
</dbReference>
<sequence>CDEGYCCSKYGWCGKTSDYCSDGCQLEFGICNEINSTGNEKDIDDITDRCGEEYGKCADGLCCSKFGWCGTTSDHCGIGCQSQFGNC</sequence>
<dbReference type="PANTHER" id="PTHR46471:SF2">
    <property type="entry name" value="CHITIN DEACETYLASE-RELATED"/>
    <property type="match status" value="1"/>
</dbReference>
<organism evidence="9 10">
    <name type="scientific">Neocallimastix californiae</name>
    <dbReference type="NCBI Taxonomy" id="1754190"/>
    <lineage>
        <taxon>Eukaryota</taxon>
        <taxon>Fungi</taxon>
        <taxon>Fungi incertae sedis</taxon>
        <taxon>Chytridiomycota</taxon>
        <taxon>Chytridiomycota incertae sedis</taxon>
        <taxon>Neocallimastigomycetes</taxon>
        <taxon>Neocallimastigales</taxon>
        <taxon>Neocallimastigaceae</taxon>
        <taxon>Neocallimastix</taxon>
    </lineage>
</organism>
<evidence type="ECO:0000256" key="1">
    <source>
        <dbReference type="ARBA" id="ARBA00001941"/>
    </source>
</evidence>
<feature type="domain" description="Chitin-binding type-1" evidence="8">
    <location>
        <begin position="1"/>
        <end position="33"/>
    </location>
</feature>
<keyword evidence="10" id="KW-1185">Reference proteome</keyword>
<evidence type="ECO:0000313" key="9">
    <source>
        <dbReference type="EMBL" id="ORY05590.1"/>
    </source>
</evidence>
<feature type="disulfide bond" evidence="7">
    <location>
        <begin position="62"/>
        <end position="76"/>
    </location>
</feature>
<evidence type="ECO:0000256" key="5">
    <source>
        <dbReference type="ARBA" id="ARBA00022801"/>
    </source>
</evidence>
<dbReference type="Gene3D" id="3.30.60.10">
    <property type="entry name" value="Endochitinase-like"/>
    <property type="match status" value="2"/>
</dbReference>
<proteinExistence type="predicted"/>
<dbReference type="Pfam" id="PF00187">
    <property type="entry name" value="Chitin_bind_1"/>
    <property type="match status" value="2"/>
</dbReference>
<name>A0A1Y1Z5R3_9FUNG</name>
<evidence type="ECO:0000256" key="2">
    <source>
        <dbReference type="ARBA" id="ARBA00022669"/>
    </source>
</evidence>
<dbReference type="Proteomes" id="UP000193920">
    <property type="component" value="Unassembled WGS sequence"/>
</dbReference>
<reference evidence="9 10" key="1">
    <citation type="submission" date="2016-08" db="EMBL/GenBank/DDBJ databases">
        <title>A Parts List for Fungal Cellulosomes Revealed by Comparative Genomics.</title>
        <authorList>
            <consortium name="DOE Joint Genome Institute"/>
            <person name="Haitjema C.H."/>
            <person name="Gilmore S.P."/>
            <person name="Henske J.K."/>
            <person name="Solomon K.V."/>
            <person name="De Groot R."/>
            <person name="Kuo A."/>
            <person name="Mondo S.J."/>
            <person name="Salamov A.A."/>
            <person name="Labutti K."/>
            <person name="Zhao Z."/>
            <person name="Chiniquy J."/>
            <person name="Barry K."/>
            <person name="Brewer H.M."/>
            <person name="Purvine S.O."/>
            <person name="Wright A.T."/>
            <person name="Boxma B."/>
            <person name="Van Alen T."/>
            <person name="Hackstein J.H."/>
            <person name="Baker S.E."/>
            <person name="Grigoriev I.V."/>
            <person name="O'Malley M.A."/>
        </authorList>
    </citation>
    <scope>NUCLEOTIDE SEQUENCE [LARGE SCALE GENOMIC DNA]</scope>
    <source>
        <strain evidence="9 10">G1</strain>
    </source>
</reference>
<keyword evidence="3" id="KW-0479">Metal-binding</keyword>
<dbReference type="OrthoDB" id="5598155at2759"/>
<dbReference type="InterPro" id="IPR036861">
    <property type="entry name" value="Endochitinase-like_sf"/>
</dbReference>
<dbReference type="CDD" id="cd00035">
    <property type="entry name" value="ChtBD1"/>
    <property type="match status" value="1"/>
</dbReference>
<dbReference type="PRINTS" id="PR00451">
    <property type="entry name" value="CHITINBINDNG"/>
</dbReference>